<proteinExistence type="predicted"/>
<evidence type="ECO:0000313" key="1">
    <source>
        <dbReference type="EMBL" id="SON53409.1"/>
    </source>
</evidence>
<keyword evidence="2" id="KW-1185">Reference proteome</keyword>
<organism evidence="1 2">
    <name type="scientific">Vibrio tapetis subsp. tapetis</name>
    <dbReference type="NCBI Taxonomy" id="1671868"/>
    <lineage>
        <taxon>Bacteria</taxon>
        <taxon>Pseudomonadati</taxon>
        <taxon>Pseudomonadota</taxon>
        <taxon>Gammaproteobacteria</taxon>
        <taxon>Vibrionales</taxon>
        <taxon>Vibrionaceae</taxon>
        <taxon>Vibrio</taxon>
    </lineage>
</organism>
<reference evidence="1 2" key="1">
    <citation type="submission" date="2017-10" db="EMBL/GenBank/DDBJ databases">
        <authorList>
            <person name="Banno H."/>
            <person name="Chua N.-H."/>
        </authorList>
    </citation>
    <scope>NUCLEOTIDE SEQUENCE [LARGE SCALE GENOMIC DNA]</scope>
    <source>
        <strain evidence="1">Vibrio tapetis CECT4600</strain>
    </source>
</reference>
<name>A0A2N8ZNH2_9VIBR</name>
<dbReference type="EMBL" id="LT960612">
    <property type="protein sequence ID" value="SON53409.1"/>
    <property type="molecule type" value="Genomic_DNA"/>
</dbReference>
<dbReference type="AlphaFoldDB" id="A0A2N8ZNH2"/>
<evidence type="ECO:0000313" key="2">
    <source>
        <dbReference type="Proteomes" id="UP000235828"/>
    </source>
</evidence>
<dbReference type="KEGG" id="vta:B1798"/>
<dbReference type="Proteomes" id="UP000235828">
    <property type="component" value="Chromosome B"/>
</dbReference>
<sequence length="41" mass="4619">MYSIDLTHLHYQCTKGKFDVACEGANLLSDSSLHKSGKEQY</sequence>
<accession>A0A2N8ZNH2</accession>
<protein>
    <submittedName>
        <fullName evidence="1">Uncharacterized protein</fullName>
    </submittedName>
</protein>
<gene>
    <name evidence="1" type="ORF">VTAP4600_B1798</name>
</gene>